<evidence type="ECO:0000313" key="9">
    <source>
        <dbReference type="EMBL" id="TFU30505.1"/>
    </source>
</evidence>
<dbReference type="GO" id="GO:0022857">
    <property type="term" value="F:transmembrane transporter activity"/>
    <property type="evidence" value="ECO:0007669"/>
    <property type="project" value="InterPro"/>
</dbReference>
<evidence type="ECO:0000256" key="6">
    <source>
        <dbReference type="ARBA" id="ARBA00023136"/>
    </source>
</evidence>
<feature type="transmembrane region" description="Helical" evidence="7">
    <location>
        <begin position="195"/>
        <end position="215"/>
    </location>
</feature>
<feature type="domain" description="Major facilitator superfamily (MFS) profile" evidence="8">
    <location>
        <begin position="9"/>
        <end position="254"/>
    </location>
</feature>
<evidence type="ECO:0000259" key="8">
    <source>
        <dbReference type="PROSITE" id="PS50850"/>
    </source>
</evidence>
<feature type="transmembrane region" description="Helical" evidence="7">
    <location>
        <begin position="75"/>
        <end position="92"/>
    </location>
</feature>
<evidence type="ECO:0000256" key="1">
    <source>
        <dbReference type="ARBA" id="ARBA00004651"/>
    </source>
</evidence>
<dbReference type="PRINTS" id="PR01036">
    <property type="entry name" value="TCRTETB"/>
</dbReference>
<name>A0A4Y9FMP2_STRAI</name>
<evidence type="ECO:0000313" key="10">
    <source>
        <dbReference type="Proteomes" id="UP000297747"/>
    </source>
</evidence>
<dbReference type="PANTHER" id="PTHR42718:SF46">
    <property type="entry name" value="BLR6921 PROTEIN"/>
    <property type="match status" value="1"/>
</dbReference>
<gene>
    <name evidence="9" type="ORF">E4U01_06020</name>
</gene>
<dbReference type="Gene3D" id="1.20.1720.10">
    <property type="entry name" value="Multidrug resistance protein D"/>
    <property type="match status" value="1"/>
</dbReference>
<feature type="transmembrane region" description="Helical" evidence="7">
    <location>
        <begin position="221"/>
        <end position="242"/>
    </location>
</feature>
<feature type="transmembrane region" description="Helical" evidence="7">
    <location>
        <begin position="134"/>
        <end position="157"/>
    </location>
</feature>
<feature type="transmembrane region" description="Helical" evidence="7">
    <location>
        <begin position="7"/>
        <end position="30"/>
    </location>
</feature>
<dbReference type="GO" id="GO:0005886">
    <property type="term" value="C:plasma membrane"/>
    <property type="evidence" value="ECO:0007669"/>
    <property type="project" value="UniProtKB-SubCell"/>
</dbReference>
<comment type="subcellular location">
    <subcellularLocation>
        <location evidence="1">Cell membrane</location>
        <topology evidence="1">Multi-pass membrane protein</topology>
    </subcellularLocation>
</comment>
<evidence type="ECO:0000256" key="7">
    <source>
        <dbReference type="SAM" id="Phobius"/>
    </source>
</evidence>
<dbReference type="InterPro" id="IPR036259">
    <property type="entry name" value="MFS_trans_sf"/>
</dbReference>
<evidence type="ECO:0000256" key="2">
    <source>
        <dbReference type="ARBA" id="ARBA00022448"/>
    </source>
</evidence>
<dbReference type="Pfam" id="PF07690">
    <property type="entry name" value="MFS_1"/>
    <property type="match status" value="1"/>
</dbReference>
<dbReference type="PROSITE" id="PS50850">
    <property type="entry name" value="MFS"/>
    <property type="match status" value="1"/>
</dbReference>
<accession>A0A4Y9FMP2</accession>
<comment type="caution">
    <text evidence="9">The sequence shown here is derived from an EMBL/GenBank/DDBJ whole genome shotgun (WGS) entry which is preliminary data.</text>
</comment>
<evidence type="ECO:0000256" key="3">
    <source>
        <dbReference type="ARBA" id="ARBA00022475"/>
    </source>
</evidence>
<dbReference type="EMBL" id="SPQA01000018">
    <property type="protein sequence ID" value="TFU30505.1"/>
    <property type="molecule type" value="Genomic_DNA"/>
</dbReference>
<feature type="transmembrane region" description="Helical" evidence="7">
    <location>
        <begin position="163"/>
        <end position="183"/>
    </location>
</feature>
<dbReference type="InterPro" id="IPR020846">
    <property type="entry name" value="MFS_dom"/>
</dbReference>
<dbReference type="PANTHER" id="PTHR42718">
    <property type="entry name" value="MAJOR FACILITATOR SUPERFAMILY MULTIDRUG TRANSPORTER MFSC"/>
    <property type="match status" value="1"/>
</dbReference>
<protein>
    <submittedName>
        <fullName evidence="9">MFS transporter</fullName>
    </submittedName>
</protein>
<proteinExistence type="predicted"/>
<feature type="transmembrane region" description="Helical" evidence="7">
    <location>
        <begin position="45"/>
        <end position="63"/>
    </location>
</feature>
<dbReference type="AlphaFoldDB" id="A0A4Y9FMP2"/>
<organism evidence="9 10">
    <name type="scientific">Streptococcus acidominimus</name>
    <dbReference type="NCBI Taxonomy" id="1326"/>
    <lineage>
        <taxon>Bacteria</taxon>
        <taxon>Bacillati</taxon>
        <taxon>Bacillota</taxon>
        <taxon>Bacilli</taxon>
        <taxon>Lactobacillales</taxon>
        <taxon>Streptococcaceae</taxon>
        <taxon>Streptococcus</taxon>
    </lineage>
</organism>
<dbReference type="CDD" id="cd17321">
    <property type="entry name" value="MFS_MMR_MDR_like"/>
    <property type="match status" value="1"/>
</dbReference>
<keyword evidence="6 7" id="KW-0472">Membrane</keyword>
<reference evidence="9 10" key="1">
    <citation type="submission" date="2019-03" db="EMBL/GenBank/DDBJ databases">
        <title>Diversity of the mouse oral microbiome.</title>
        <authorList>
            <person name="Joseph S."/>
            <person name="Aduse-Opoku J."/>
            <person name="Curtis M."/>
            <person name="Wade W."/>
            <person name="Hashim A."/>
        </authorList>
    </citation>
    <scope>NUCLEOTIDE SEQUENCE [LARGE SCALE GENOMIC DNA]</scope>
    <source>
        <strain evidence="9 10">HT4</strain>
    </source>
</reference>
<keyword evidence="3" id="KW-1003">Cell membrane</keyword>
<evidence type="ECO:0000256" key="5">
    <source>
        <dbReference type="ARBA" id="ARBA00022989"/>
    </source>
</evidence>
<evidence type="ECO:0000256" key="4">
    <source>
        <dbReference type="ARBA" id="ARBA00022692"/>
    </source>
</evidence>
<dbReference type="SUPFAM" id="SSF103473">
    <property type="entry name" value="MFS general substrate transporter"/>
    <property type="match status" value="1"/>
</dbReference>
<keyword evidence="4 7" id="KW-0812">Transmembrane</keyword>
<sequence>MLTRTHRLIIFSMCLGTFVIMLDTTIMNIALPSIQKELSVTLSNLSWALNAYTILFASLTIPLGKLANIFGKKEFYLSALLLFSLGSLISGLSQEALYLTVGRVLQSVGAAVTFPLSMDIAISSQESPYRGKATLMVGITQGSASAFGPTIGGLIIHFLNWRWIFLINIPIALLSLFLVVSYIPSSKEEREKTTIDWLGTLAMITALFSLTLFLIRLRNDGLSATMFFLLCFSLLSFAAFIWHERRISYPIIDL</sequence>
<keyword evidence="2" id="KW-0813">Transport</keyword>
<keyword evidence="5 7" id="KW-1133">Transmembrane helix</keyword>
<dbReference type="Proteomes" id="UP000297747">
    <property type="component" value="Unassembled WGS sequence"/>
</dbReference>
<dbReference type="InterPro" id="IPR011701">
    <property type="entry name" value="MFS"/>
</dbReference>